<dbReference type="AlphaFoldDB" id="A0A1F5H2K8"/>
<protein>
    <recommendedName>
        <fullName evidence="3">DUF5659 domain-containing protein</fullName>
    </recommendedName>
</protein>
<comment type="caution">
    <text evidence="1">The sequence shown here is derived from an EMBL/GenBank/DDBJ whole genome shotgun (WGS) entry which is preliminary data.</text>
</comment>
<accession>A0A1F5H2K8</accession>
<name>A0A1F5H2K8_9BACT</name>
<gene>
    <name evidence="1" type="ORF">A3B54_04205</name>
</gene>
<dbReference type="EMBL" id="MFBT01000039">
    <property type="protein sequence ID" value="OGD98285.1"/>
    <property type="molecule type" value="Genomic_DNA"/>
</dbReference>
<proteinExistence type="predicted"/>
<reference evidence="1 2" key="1">
    <citation type="journal article" date="2016" name="Nat. Commun.">
        <title>Thousands of microbial genomes shed light on interconnected biogeochemical processes in an aquifer system.</title>
        <authorList>
            <person name="Anantharaman K."/>
            <person name="Brown C.T."/>
            <person name="Hug L.A."/>
            <person name="Sharon I."/>
            <person name="Castelle C.J."/>
            <person name="Probst A.J."/>
            <person name="Thomas B.C."/>
            <person name="Singh A."/>
            <person name="Wilkins M.J."/>
            <person name="Karaoz U."/>
            <person name="Brodie E.L."/>
            <person name="Williams K.H."/>
            <person name="Hubbard S.S."/>
            <person name="Banfield J.F."/>
        </authorList>
    </citation>
    <scope>NUCLEOTIDE SEQUENCE [LARGE SCALE GENOMIC DNA]</scope>
</reference>
<evidence type="ECO:0000313" key="1">
    <source>
        <dbReference type="EMBL" id="OGD98285.1"/>
    </source>
</evidence>
<organism evidence="1 2">
    <name type="scientific">Candidatus Curtissbacteria bacterium RIFCSPLOWO2_01_FULL_42_50</name>
    <dbReference type="NCBI Taxonomy" id="1797730"/>
    <lineage>
        <taxon>Bacteria</taxon>
        <taxon>Candidatus Curtissiibacteriota</taxon>
    </lineage>
</organism>
<dbReference type="Proteomes" id="UP000177039">
    <property type="component" value="Unassembled WGS sequence"/>
</dbReference>
<evidence type="ECO:0008006" key="3">
    <source>
        <dbReference type="Google" id="ProtNLM"/>
    </source>
</evidence>
<evidence type="ECO:0000313" key="2">
    <source>
        <dbReference type="Proteomes" id="UP000177039"/>
    </source>
</evidence>
<sequence>MEQIIDNPTKEYFTKDLGEAAALVAKEVKLSRLEKDSSFCWFVFERKNCEEISSKYWSGELQLDAKKYNESLRSLKDRLFAQK</sequence>